<dbReference type="PANTHER" id="PTHR31676:SF71">
    <property type="entry name" value="EXPRESSED PROTEIN"/>
    <property type="match status" value="1"/>
</dbReference>
<dbReference type="InterPro" id="IPR036758">
    <property type="entry name" value="At5g01610-like"/>
</dbReference>
<dbReference type="EMBL" id="JXTB01000090">
    <property type="protein sequence ID" value="PON65191.1"/>
    <property type="molecule type" value="Genomic_DNA"/>
</dbReference>
<feature type="chain" id="PRO_5015105096" evidence="1">
    <location>
        <begin position="26"/>
        <end position="187"/>
    </location>
</feature>
<keyword evidence="1" id="KW-0732">Signal</keyword>
<reference evidence="3" key="1">
    <citation type="submission" date="2016-06" db="EMBL/GenBank/DDBJ databases">
        <title>Parallel loss of symbiosis genes in relatives of nitrogen-fixing non-legume Parasponia.</title>
        <authorList>
            <person name="Van Velzen R."/>
            <person name="Holmer R."/>
            <person name="Bu F."/>
            <person name="Rutten L."/>
            <person name="Van Zeijl A."/>
            <person name="Liu W."/>
            <person name="Santuari L."/>
            <person name="Cao Q."/>
            <person name="Sharma T."/>
            <person name="Shen D."/>
            <person name="Roswanjaya Y."/>
            <person name="Wardhani T."/>
            <person name="Kalhor M.S."/>
            <person name="Jansen J."/>
            <person name="Van den Hoogen J."/>
            <person name="Gungor B."/>
            <person name="Hartog M."/>
            <person name="Hontelez J."/>
            <person name="Verver J."/>
            <person name="Yang W.-C."/>
            <person name="Schijlen E."/>
            <person name="Repin R."/>
            <person name="Schilthuizen M."/>
            <person name="Schranz E."/>
            <person name="Heidstra R."/>
            <person name="Miyata K."/>
            <person name="Fedorova E."/>
            <person name="Kohlen W."/>
            <person name="Bisseling T."/>
            <person name="Smit S."/>
            <person name="Geurts R."/>
        </authorList>
    </citation>
    <scope>NUCLEOTIDE SEQUENCE [LARGE SCALE GENOMIC DNA]</scope>
    <source>
        <strain evidence="3">cv. WU1-14</strain>
    </source>
</reference>
<accession>A0A2P5CW28</accession>
<sequence>MASNPKLHSIHTLFLLLFFVSTATSSYSSSSSSPPAPSPPTPTVYDILPKFGLPSGLLPDSVLNYTLSDDGRFVVVLENPCYIEFDYLVFYDKTITGKLKYGSITELKGIQVRKFFIWFDVDEIRVDLPPSDSIYFQVGFINKRLDLGQFKTVRSCYIALSGCAPRSWKQTLELPAPVEELQMLITE</sequence>
<protein>
    <submittedName>
        <fullName evidence="2">Uncharacterized protein</fullName>
    </submittedName>
</protein>
<organism evidence="2 3">
    <name type="scientific">Parasponia andersonii</name>
    <name type="common">Sponia andersonii</name>
    <dbReference type="NCBI Taxonomy" id="3476"/>
    <lineage>
        <taxon>Eukaryota</taxon>
        <taxon>Viridiplantae</taxon>
        <taxon>Streptophyta</taxon>
        <taxon>Embryophyta</taxon>
        <taxon>Tracheophyta</taxon>
        <taxon>Spermatophyta</taxon>
        <taxon>Magnoliopsida</taxon>
        <taxon>eudicotyledons</taxon>
        <taxon>Gunneridae</taxon>
        <taxon>Pentapetalae</taxon>
        <taxon>rosids</taxon>
        <taxon>fabids</taxon>
        <taxon>Rosales</taxon>
        <taxon>Cannabaceae</taxon>
        <taxon>Parasponia</taxon>
    </lineage>
</organism>
<dbReference type="PANTHER" id="PTHR31676">
    <property type="entry name" value="T31J12.3 PROTEIN-RELATED"/>
    <property type="match status" value="1"/>
</dbReference>
<dbReference type="Gene3D" id="2.30.240.10">
    <property type="entry name" value="At5g01610-like"/>
    <property type="match status" value="1"/>
</dbReference>
<evidence type="ECO:0000313" key="3">
    <source>
        <dbReference type="Proteomes" id="UP000237105"/>
    </source>
</evidence>
<dbReference type="OrthoDB" id="755906at2759"/>
<dbReference type="Proteomes" id="UP000237105">
    <property type="component" value="Unassembled WGS sequence"/>
</dbReference>
<name>A0A2P5CW28_PARAD</name>
<comment type="caution">
    <text evidence="2">The sequence shown here is derived from an EMBL/GenBank/DDBJ whole genome shotgun (WGS) entry which is preliminary data.</text>
</comment>
<dbReference type="SUPFAM" id="SSF141562">
    <property type="entry name" value="At5g01610-like"/>
    <property type="match status" value="1"/>
</dbReference>
<gene>
    <name evidence="2" type="ORF">PanWU01x14_118970</name>
</gene>
<dbReference type="InterPro" id="IPR007493">
    <property type="entry name" value="DUF538"/>
</dbReference>
<dbReference type="STRING" id="3476.A0A2P5CW28"/>
<evidence type="ECO:0000313" key="2">
    <source>
        <dbReference type="EMBL" id="PON65191.1"/>
    </source>
</evidence>
<dbReference type="AlphaFoldDB" id="A0A2P5CW28"/>
<proteinExistence type="predicted"/>
<keyword evidence="3" id="KW-1185">Reference proteome</keyword>
<evidence type="ECO:0000256" key="1">
    <source>
        <dbReference type="SAM" id="SignalP"/>
    </source>
</evidence>
<feature type="signal peptide" evidence="1">
    <location>
        <begin position="1"/>
        <end position="25"/>
    </location>
</feature>
<dbReference type="Pfam" id="PF04398">
    <property type="entry name" value="DUF538"/>
    <property type="match status" value="1"/>
</dbReference>